<protein>
    <recommendedName>
        <fullName evidence="4">G-patch domain-containing protein</fullName>
    </recommendedName>
</protein>
<sequence length="264" mass="28385">MEAKRKASYSASDERRLERTHGAHDHSHDHDDHGAVDTPLHRLPAFGAGLHRRRVAFVKATDETAIAGSKGTNGPLPGPDVADVYLRIVLGGDSRKEDTADTAASATTTTTTTTTTCTVCRLPLADASVPHDACLVHQVALGHARPPSALDRRRYGLAILTAQGWDPTPLQPRPRPERQGLGVAATTLASSSLSSSRNRKTAAAAAARASATAGQQQPRNRAHARLLRKQEEARRQHKAARLHEQIMGNRDLDKYLRPGRAADG</sequence>
<evidence type="ECO:0008006" key="4">
    <source>
        <dbReference type="Google" id="ProtNLM"/>
    </source>
</evidence>
<evidence type="ECO:0000313" key="3">
    <source>
        <dbReference type="Proteomes" id="UP000076874"/>
    </source>
</evidence>
<organism evidence="2 3">
    <name type="scientific">Niveomyces insectorum RCEF 264</name>
    <dbReference type="NCBI Taxonomy" id="1081102"/>
    <lineage>
        <taxon>Eukaryota</taxon>
        <taxon>Fungi</taxon>
        <taxon>Dikarya</taxon>
        <taxon>Ascomycota</taxon>
        <taxon>Pezizomycotina</taxon>
        <taxon>Sordariomycetes</taxon>
        <taxon>Hypocreomycetidae</taxon>
        <taxon>Hypocreales</taxon>
        <taxon>Cordycipitaceae</taxon>
        <taxon>Niveomyces</taxon>
    </lineage>
</organism>
<dbReference type="OrthoDB" id="20282at2759"/>
<comment type="caution">
    <text evidence="2">The sequence shown here is derived from an EMBL/GenBank/DDBJ whole genome shotgun (WGS) entry which is preliminary data.</text>
</comment>
<dbReference type="AlphaFoldDB" id="A0A167WVX7"/>
<feature type="compositionally biased region" description="Basic and acidic residues" evidence="1">
    <location>
        <begin position="12"/>
        <end position="35"/>
    </location>
</feature>
<accession>A0A167WVX7</accession>
<gene>
    <name evidence="2" type="ORF">SPI_02892</name>
</gene>
<feature type="region of interest" description="Disordered" evidence="1">
    <location>
        <begin position="1"/>
        <end position="40"/>
    </location>
</feature>
<evidence type="ECO:0000313" key="2">
    <source>
        <dbReference type="EMBL" id="OAA64245.1"/>
    </source>
</evidence>
<feature type="region of interest" description="Disordered" evidence="1">
    <location>
        <begin position="206"/>
        <end position="264"/>
    </location>
</feature>
<evidence type="ECO:0000256" key="1">
    <source>
        <dbReference type="SAM" id="MobiDB-lite"/>
    </source>
</evidence>
<dbReference type="Proteomes" id="UP000076874">
    <property type="component" value="Unassembled WGS sequence"/>
</dbReference>
<proteinExistence type="predicted"/>
<name>A0A167WVX7_9HYPO</name>
<reference evidence="2 3" key="1">
    <citation type="journal article" date="2016" name="Genome Biol. Evol.">
        <title>Divergent and convergent evolution of fungal pathogenicity.</title>
        <authorList>
            <person name="Shang Y."/>
            <person name="Xiao G."/>
            <person name="Zheng P."/>
            <person name="Cen K."/>
            <person name="Zhan S."/>
            <person name="Wang C."/>
        </authorList>
    </citation>
    <scope>NUCLEOTIDE SEQUENCE [LARGE SCALE GENOMIC DNA]</scope>
    <source>
        <strain evidence="2 3">RCEF 264</strain>
    </source>
</reference>
<keyword evidence="3" id="KW-1185">Reference proteome</keyword>
<feature type="compositionally biased region" description="Basic and acidic residues" evidence="1">
    <location>
        <begin position="250"/>
        <end position="264"/>
    </location>
</feature>
<dbReference type="EMBL" id="AZHD01000004">
    <property type="protein sequence ID" value="OAA64245.1"/>
    <property type="molecule type" value="Genomic_DNA"/>
</dbReference>